<dbReference type="EMBL" id="AWXR01000014">
    <property type="protein sequence ID" value="ERM83379.1"/>
    <property type="molecule type" value="Genomic_DNA"/>
</dbReference>
<protein>
    <submittedName>
        <fullName evidence="1">Uncharacterized protein</fullName>
    </submittedName>
</protein>
<evidence type="ECO:0000313" key="1">
    <source>
        <dbReference type="EMBL" id="ERM83379.1"/>
    </source>
</evidence>
<keyword evidence="2" id="KW-1185">Reference proteome</keyword>
<sequence length="35" mass="4234">MGFSSFIPDVVHEKKAINRRRIEIEKFFMNDLYSD</sequence>
<comment type="caution">
    <text evidence="1">The sequence shown here is derived from an EMBL/GenBank/DDBJ whole genome shotgun (WGS) entry which is preliminary data.</text>
</comment>
<accession>U5C0R5</accession>
<dbReference type="AlphaFoldDB" id="U5C0R5"/>
<evidence type="ECO:0000313" key="2">
    <source>
        <dbReference type="Proteomes" id="UP000016843"/>
    </source>
</evidence>
<dbReference type="Proteomes" id="UP000016843">
    <property type="component" value="Unassembled WGS sequence"/>
</dbReference>
<name>U5C0R5_9BACT</name>
<proteinExistence type="predicted"/>
<gene>
    <name evidence="1" type="ORF">P872_16170</name>
</gene>
<organism evidence="1 2">
    <name type="scientific">Rhodonellum psychrophilum GCM71 = DSM 17998</name>
    <dbReference type="NCBI Taxonomy" id="1123057"/>
    <lineage>
        <taxon>Bacteria</taxon>
        <taxon>Pseudomonadati</taxon>
        <taxon>Bacteroidota</taxon>
        <taxon>Cytophagia</taxon>
        <taxon>Cytophagales</taxon>
        <taxon>Cytophagaceae</taxon>
        <taxon>Rhodonellum</taxon>
    </lineage>
</organism>
<reference evidence="1 2" key="1">
    <citation type="journal article" date="2013" name="Genome Announc.">
        <title>Draft Genome Sequence of the Psychrophilic and Alkaliphilic Rhodonellum psychrophilum Strain GCM71T.</title>
        <authorList>
            <person name="Hauptmann A.L."/>
            <person name="Glaring M.A."/>
            <person name="Hallin P.F."/>
            <person name="Prieme A."/>
            <person name="Stougaard P."/>
        </authorList>
    </citation>
    <scope>NUCLEOTIDE SEQUENCE [LARGE SCALE GENOMIC DNA]</scope>
    <source>
        <strain evidence="1 2">GCM71</strain>
    </source>
</reference>